<dbReference type="PROSITE" id="PS50293">
    <property type="entry name" value="TPR_REGION"/>
    <property type="match status" value="1"/>
</dbReference>
<keyword evidence="3" id="KW-0808">Transferase</keyword>
<evidence type="ECO:0000259" key="2">
    <source>
        <dbReference type="Pfam" id="PF00535"/>
    </source>
</evidence>
<dbReference type="GO" id="GO:0016740">
    <property type="term" value="F:transferase activity"/>
    <property type="evidence" value="ECO:0007669"/>
    <property type="project" value="UniProtKB-KW"/>
</dbReference>
<dbReference type="eggNOG" id="COG0463">
    <property type="taxonomic scope" value="Bacteria"/>
</dbReference>
<evidence type="ECO:0000256" key="1">
    <source>
        <dbReference type="PROSITE-ProRule" id="PRU00339"/>
    </source>
</evidence>
<dbReference type="InterPro" id="IPR011990">
    <property type="entry name" value="TPR-like_helical_dom_sf"/>
</dbReference>
<dbReference type="InterPro" id="IPR001173">
    <property type="entry name" value="Glyco_trans_2-like"/>
</dbReference>
<dbReference type="InterPro" id="IPR019734">
    <property type="entry name" value="TPR_rpt"/>
</dbReference>
<dbReference type="EMBL" id="CP000702">
    <property type="protein sequence ID" value="ABQ46200.1"/>
    <property type="molecule type" value="Genomic_DNA"/>
</dbReference>
<dbReference type="CAZy" id="GT2">
    <property type="family name" value="Glycosyltransferase Family 2"/>
</dbReference>
<dbReference type="Proteomes" id="UP000006558">
    <property type="component" value="Chromosome"/>
</dbReference>
<dbReference type="SMART" id="SM00028">
    <property type="entry name" value="TPR"/>
    <property type="match status" value="3"/>
</dbReference>
<dbReference type="SUPFAM" id="SSF53448">
    <property type="entry name" value="Nucleotide-diphospho-sugar transferases"/>
    <property type="match status" value="1"/>
</dbReference>
<dbReference type="Pfam" id="PF13181">
    <property type="entry name" value="TPR_8"/>
    <property type="match status" value="1"/>
</dbReference>
<dbReference type="SUPFAM" id="SSF48452">
    <property type="entry name" value="TPR-like"/>
    <property type="match status" value="1"/>
</dbReference>
<evidence type="ECO:0000313" key="3">
    <source>
        <dbReference type="EMBL" id="ABQ46200.1"/>
    </source>
</evidence>
<feature type="repeat" description="TPR" evidence="1">
    <location>
        <begin position="492"/>
        <end position="525"/>
    </location>
</feature>
<dbReference type="AlphaFoldDB" id="A5IJ27"/>
<organism evidence="3 4">
    <name type="scientific">Thermotoga petrophila (strain ATCC BAA-488 / DSM 13995 / JCM 10881 / RKU-1)</name>
    <dbReference type="NCBI Taxonomy" id="390874"/>
    <lineage>
        <taxon>Bacteria</taxon>
        <taxon>Thermotogati</taxon>
        <taxon>Thermotogota</taxon>
        <taxon>Thermotogae</taxon>
        <taxon>Thermotogales</taxon>
        <taxon>Thermotogaceae</taxon>
        <taxon>Thermotoga</taxon>
    </lineage>
</organism>
<dbReference type="HOGENOM" id="CLU_328661_0_0_0"/>
<proteinExistence type="predicted"/>
<dbReference type="Gene3D" id="1.25.40.10">
    <property type="entry name" value="Tetratricopeptide repeat domain"/>
    <property type="match status" value="2"/>
</dbReference>
<protein>
    <submittedName>
        <fullName evidence="3">Glycosyl transferase, family 2</fullName>
    </submittedName>
</protein>
<dbReference type="CDD" id="cd02511">
    <property type="entry name" value="Beta4Glucosyltransferase"/>
    <property type="match status" value="1"/>
</dbReference>
<gene>
    <name evidence="3" type="ordered locus">Tpet_0171</name>
</gene>
<reference evidence="3 4" key="2">
    <citation type="journal article" date="2009" name="Proc. Natl. Acad. Sci. U.S.A.">
        <title>On the chimeric nature, thermophilic origin, and phylogenetic placement of the Thermotogales.</title>
        <authorList>
            <person name="Zhaxybayeva O."/>
            <person name="Swithers K.S."/>
            <person name="Lapierre P."/>
            <person name="Fournier G.P."/>
            <person name="Bickhart D.M."/>
            <person name="DeBoy R.T."/>
            <person name="Nelson K.E."/>
            <person name="Nesbo C.L."/>
            <person name="Doolittle W.F."/>
            <person name="Gogarten J.P."/>
            <person name="Noll K.M."/>
        </authorList>
    </citation>
    <scope>NUCLEOTIDE SEQUENCE [LARGE SCALE GENOMIC DNA]</scope>
    <source>
        <strain evidence="4">ATCC BAA-488 / DSM 13995 / JCM 10881 / RKU-1</strain>
    </source>
</reference>
<keyword evidence="1" id="KW-0802">TPR repeat</keyword>
<feature type="domain" description="Glycosyltransferase 2-like" evidence="2">
    <location>
        <begin position="7"/>
        <end position="129"/>
    </location>
</feature>
<dbReference type="PANTHER" id="PTHR43630:SF2">
    <property type="entry name" value="GLYCOSYLTRANSFERASE"/>
    <property type="match status" value="1"/>
</dbReference>
<dbReference type="KEGG" id="tpt:Tpet_0171"/>
<dbReference type="PROSITE" id="PS50005">
    <property type="entry name" value="TPR"/>
    <property type="match status" value="1"/>
</dbReference>
<name>A5IJ27_THEP1</name>
<dbReference type="PANTHER" id="PTHR43630">
    <property type="entry name" value="POLY-BETA-1,6-N-ACETYL-D-GLUCOSAMINE SYNTHASE"/>
    <property type="match status" value="1"/>
</dbReference>
<dbReference type="eggNOG" id="COG0457">
    <property type="taxonomic scope" value="Bacteria"/>
</dbReference>
<dbReference type="STRING" id="390874.Tpet_0171"/>
<dbReference type="RefSeq" id="WP_011942861.1">
    <property type="nucleotide sequence ID" value="NC_009486.1"/>
</dbReference>
<dbReference type="InterPro" id="IPR029044">
    <property type="entry name" value="Nucleotide-diphossugar_trans"/>
</dbReference>
<accession>A5IJ27</accession>
<sequence length="860" mass="100927">MRKCLLSVAMIVKDEEHNIRRALESIKDVVDEIVVVDTGSTDRTPEIVREYTDKLYFHEWKNDFSEARNFSLKFPTCEWVLILDADEEASEEFRQNIRSFLESLPKDVNTVYLPTVSYLDWDFKKTEIASTPRIFRNGTVYYQNIVHNQAVYKPKVVHAPFVIYHYGYIWTRKLKKKKYERTATLIREQLKTVKNPIEKIYYLVQLYKTEKTGGRKHEENRIAWETLQEIMKVGKIPPIGLEFLYIFGMELILNGFLEKGEELIDTAIKTFPENPDPYFAKLAIYERRKDWENLYQWGKKFLDVLNKALSQAEKYEFTITTIKEIGTAHLLMCHACIKLKKWDEAYEHLLKAIESNIDESKFILTLQIVSEIGEREDFQKVLKLVEKIAEHSENLFFDEIVEKIAEFEIEASEELLNKLSVSRKISKLILKRLIEKKDLLFEYLTDGDINSFVEKTGIPGLLFIFDLLKNRETEGRLIRILSKIEGDEKLNGIVQALIGDLYLKLGNFSEAISRYRKALELVPEIAKFIKPVIEDLKTRLDSDIEGVYEELCRYFSGYREFPFNILEFAKEDAEKLYLISDHPLAIYTSAVAVFPKGKEKARALLERIKEVSKLPFYYYRLAKTWQEENPSKAFELHIKAVEENENLGDIVLGRYKYNGLYPNQTLPFMKKEDEIVWVGNITEKFSGLGVIHPVRAWKRKENFYYALPHPTDEALKLYKEREKEILKEPPFKVKEEHMIGVLLESDIRDLRIKGEASGLESILKDLEIELKEDSKNLLVVSGVEETLDLSKIAEDAERVLLFFFVPDLRDRNNSVWYYPAFRVLRTTHQMKKTLEDLRFSVVKVKALDKNLRFIEALRRL</sequence>
<evidence type="ECO:0000313" key="4">
    <source>
        <dbReference type="Proteomes" id="UP000006558"/>
    </source>
</evidence>
<dbReference type="Gene3D" id="3.90.550.10">
    <property type="entry name" value="Spore Coat Polysaccharide Biosynthesis Protein SpsA, Chain A"/>
    <property type="match status" value="1"/>
</dbReference>
<reference evidence="4" key="1">
    <citation type="submission" date="2007-05" db="EMBL/GenBank/DDBJ databases">
        <title>Complete sequence of Thermotoga petrophila RKU-1.</title>
        <authorList>
            <consortium name="US DOE Joint Genome Institute"/>
            <person name="Copeland A."/>
            <person name="Lucas S."/>
            <person name="Lapidus A."/>
            <person name="Barry K."/>
            <person name="Glavina del Rio T."/>
            <person name="Dalin E."/>
            <person name="Tice H."/>
            <person name="Pitluck S."/>
            <person name="Sims D."/>
            <person name="Brettin T."/>
            <person name="Bruce D."/>
            <person name="Detter J.C."/>
            <person name="Han C."/>
            <person name="Tapia R."/>
            <person name="Schmutz J."/>
            <person name="Larimer F."/>
            <person name="Land M."/>
            <person name="Hauser L."/>
            <person name="Kyrpides N."/>
            <person name="Mikhailova N."/>
            <person name="Nelson K."/>
            <person name="Gogarten J.P."/>
            <person name="Noll K."/>
            <person name="Richardson P."/>
        </authorList>
    </citation>
    <scope>NUCLEOTIDE SEQUENCE [LARGE SCALE GENOMIC DNA]</scope>
    <source>
        <strain evidence="4">ATCC BAA-488 / DSM 13995 / JCM 10881 / RKU-1</strain>
    </source>
</reference>
<dbReference type="Pfam" id="PF00535">
    <property type="entry name" value="Glycos_transf_2"/>
    <property type="match status" value="1"/>
</dbReference>